<evidence type="ECO:0000256" key="2">
    <source>
        <dbReference type="ARBA" id="ARBA00005810"/>
    </source>
</evidence>
<dbReference type="PANTHER" id="PTHR43071">
    <property type="entry name" value="2-AMINO-4-HYDROXY-6-HYDROXYMETHYLDIHYDROPTERIDINE PYROPHOSPHOKINASE"/>
    <property type="match status" value="1"/>
</dbReference>
<evidence type="ECO:0000256" key="12">
    <source>
        <dbReference type="ARBA" id="ARBA00033413"/>
    </source>
</evidence>
<dbReference type="GO" id="GO:0003848">
    <property type="term" value="F:2-amino-4-hydroxy-6-hydroxymethyldihydropteridine diphosphokinase activity"/>
    <property type="evidence" value="ECO:0007669"/>
    <property type="project" value="UniProtKB-EC"/>
</dbReference>
<keyword evidence="7 14" id="KW-0418">Kinase</keyword>
<evidence type="ECO:0000313" key="15">
    <source>
        <dbReference type="Proteomes" id="UP000244069"/>
    </source>
</evidence>
<evidence type="ECO:0000256" key="6">
    <source>
        <dbReference type="ARBA" id="ARBA00022741"/>
    </source>
</evidence>
<organism evidence="14 15">
    <name type="scientific">Allosediminivita pacifica</name>
    <dbReference type="NCBI Taxonomy" id="1267769"/>
    <lineage>
        <taxon>Bacteria</taxon>
        <taxon>Pseudomonadati</taxon>
        <taxon>Pseudomonadota</taxon>
        <taxon>Alphaproteobacteria</taxon>
        <taxon>Rhodobacterales</taxon>
        <taxon>Paracoccaceae</taxon>
        <taxon>Allosediminivita</taxon>
    </lineage>
</organism>
<keyword evidence="8" id="KW-0067">ATP-binding</keyword>
<protein>
    <recommendedName>
        <fullName evidence="4">2-amino-4-hydroxy-6-hydroxymethyldihydropteridine pyrophosphokinase</fullName>
        <ecNumber evidence="3">2.7.6.3</ecNumber>
    </recommendedName>
    <alternativeName>
        <fullName evidence="11">6-hydroxymethyl-7,8-dihydropterin pyrophosphokinase</fullName>
    </alternativeName>
    <alternativeName>
        <fullName evidence="12">7,8-dihydro-6-hydroxymethylpterin-pyrophosphokinase</fullName>
    </alternativeName>
</protein>
<dbReference type="Proteomes" id="UP000244069">
    <property type="component" value="Unassembled WGS sequence"/>
</dbReference>
<dbReference type="GO" id="GO:0016301">
    <property type="term" value="F:kinase activity"/>
    <property type="evidence" value="ECO:0007669"/>
    <property type="project" value="UniProtKB-KW"/>
</dbReference>
<keyword evidence="5" id="KW-0808">Transferase</keyword>
<dbReference type="EC" id="2.7.6.3" evidence="3"/>
<dbReference type="AlphaFoldDB" id="A0A2T6AX83"/>
<evidence type="ECO:0000256" key="11">
    <source>
        <dbReference type="ARBA" id="ARBA00029766"/>
    </source>
</evidence>
<dbReference type="Pfam" id="PF01288">
    <property type="entry name" value="HPPK"/>
    <property type="match status" value="1"/>
</dbReference>
<dbReference type="EMBL" id="QBKN01000009">
    <property type="protein sequence ID" value="PTX48420.1"/>
    <property type="molecule type" value="Genomic_DNA"/>
</dbReference>
<evidence type="ECO:0000256" key="5">
    <source>
        <dbReference type="ARBA" id="ARBA00022679"/>
    </source>
</evidence>
<evidence type="ECO:0000256" key="4">
    <source>
        <dbReference type="ARBA" id="ARBA00016218"/>
    </source>
</evidence>
<dbReference type="SUPFAM" id="SSF55083">
    <property type="entry name" value="6-hydroxymethyl-7,8-dihydropterin pyrophosphokinase, HPPK"/>
    <property type="match status" value="1"/>
</dbReference>
<gene>
    <name evidence="14" type="ORF">C8N44_109111</name>
</gene>
<evidence type="ECO:0000259" key="13">
    <source>
        <dbReference type="PROSITE" id="PS00794"/>
    </source>
</evidence>
<sequence length="157" mass="17685">MATEGLRLRRLSRFFVTPCFPPGAGPDYVNACAAVDGPADPRAMLERLHAVEAAFGRQRVQRWGARSLDLDLLAADDTVWPDTATQERWRHLPEERRLHDAPDDLVLPHPRLQDRAFVLVPLRDIAADWSHPLLSWTVAEMTQALDPVALAEVIPQR</sequence>
<dbReference type="InterPro" id="IPR035907">
    <property type="entry name" value="Hppk_sf"/>
</dbReference>
<evidence type="ECO:0000256" key="7">
    <source>
        <dbReference type="ARBA" id="ARBA00022777"/>
    </source>
</evidence>
<evidence type="ECO:0000256" key="1">
    <source>
        <dbReference type="ARBA" id="ARBA00005051"/>
    </source>
</evidence>
<evidence type="ECO:0000256" key="9">
    <source>
        <dbReference type="ARBA" id="ARBA00022909"/>
    </source>
</evidence>
<evidence type="ECO:0000256" key="10">
    <source>
        <dbReference type="ARBA" id="ARBA00029409"/>
    </source>
</evidence>
<reference evidence="14 15" key="1">
    <citation type="submission" date="2018-04" db="EMBL/GenBank/DDBJ databases">
        <title>Genomic Encyclopedia of Archaeal and Bacterial Type Strains, Phase II (KMG-II): from individual species to whole genera.</title>
        <authorList>
            <person name="Goeker M."/>
        </authorList>
    </citation>
    <scope>NUCLEOTIDE SEQUENCE [LARGE SCALE GENOMIC DNA]</scope>
    <source>
        <strain evidence="14 15">DSM 29329</strain>
    </source>
</reference>
<keyword evidence="15" id="KW-1185">Reference proteome</keyword>
<proteinExistence type="inferred from homology"/>
<dbReference type="NCBIfam" id="TIGR01498">
    <property type="entry name" value="folK"/>
    <property type="match status" value="1"/>
</dbReference>
<evidence type="ECO:0000256" key="8">
    <source>
        <dbReference type="ARBA" id="ARBA00022840"/>
    </source>
</evidence>
<keyword evidence="6" id="KW-0547">Nucleotide-binding</keyword>
<comment type="caution">
    <text evidence="14">The sequence shown here is derived from an EMBL/GenBank/DDBJ whole genome shotgun (WGS) entry which is preliminary data.</text>
</comment>
<accession>A0A2T6AX83</accession>
<comment type="similarity">
    <text evidence="2">Belongs to the HPPK family.</text>
</comment>
<keyword evidence="9" id="KW-0289">Folate biosynthesis</keyword>
<feature type="domain" description="7,8-dihydro-6-hydroxymethylpterin-pyrophosphokinase" evidence="13">
    <location>
        <begin position="62"/>
        <end position="73"/>
    </location>
</feature>
<dbReference type="GO" id="GO:0046656">
    <property type="term" value="P:folic acid biosynthetic process"/>
    <property type="evidence" value="ECO:0007669"/>
    <property type="project" value="UniProtKB-KW"/>
</dbReference>
<dbReference type="UniPathway" id="UPA00077">
    <property type="reaction ID" value="UER00155"/>
</dbReference>
<dbReference type="PANTHER" id="PTHR43071:SF1">
    <property type="entry name" value="2-AMINO-4-HYDROXY-6-HYDROXYMETHYLDIHYDROPTERIDINE PYROPHOSPHOKINASE"/>
    <property type="match status" value="1"/>
</dbReference>
<comment type="function">
    <text evidence="10">Catalyzes the transfer of pyrophosphate from adenosine triphosphate (ATP) to 6-hydroxymethyl-7,8-dihydropterin, an enzymatic step in folate biosynthesis pathway.</text>
</comment>
<evidence type="ECO:0000256" key="3">
    <source>
        <dbReference type="ARBA" id="ARBA00013253"/>
    </source>
</evidence>
<name>A0A2T6AX83_9RHOB</name>
<dbReference type="Gene3D" id="3.30.70.560">
    <property type="entry name" value="7,8-Dihydro-6-hydroxymethylpterin-pyrophosphokinase HPPK"/>
    <property type="match status" value="1"/>
</dbReference>
<comment type="pathway">
    <text evidence="1">Cofactor biosynthesis; tetrahydrofolate biosynthesis; 2-amino-4-hydroxy-6-hydroxymethyl-7,8-dihydropteridine diphosphate from 7,8-dihydroneopterin triphosphate: step 4/4.</text>
</comment>
<dbReference type="GO" id="GO:0005524">
    <property type="term" value="F:ATP binding"/>
    <property type="evidence" value="ECO:0007669"/>
    <property type="project" value="UniProtKB-KW"/>
</dbReference>
<dbReference type="GO" id="GO:0046654">
    <property type="term" value="P:tetrahydrofolate biosynthetic process"/>
    <property type="evidence" value="ECO:0007669"/>
    <property type="project" value="UniProtKB-UniPathway"/>
</dbReference>
<evidence type="ECO:0000313" key="14">
    <source>
        <dbReference type="EMBL" id="PTX48420.1"/>
    </source>
</evidence>
<dbReference type="InterPro" id="IPR000550">
    <property type="entry name" value="Hppk"/>
</dbReference>
<dbReference type="PROSITE" id="PS00794">
    <property type="entry name" value="HPPK"/>
    <property type="match status" value="1"/>
</dbReference>